<keyword evidence="2" id="KW-1185">Reference proteome</keyword>
<reference evidence="1 2" key="2">
    <citation type="journal article" date="2022" name="Mol. Biol. Evol.">
        <title>Comparative Genomics Reveals Insights into the Divergent Evolution of Astigmatic Mites and Household Pest Adaptations.</title>
        <authorList>
            <person name="Xiong Q."/>
            <person name="Wan A.T."/>
            <person name="Liu X."/>
            <person name="Fung C.S."/>
            <person name="Xiao X."/>
            <person name="Malainual N."/>
            <person name="Hou J."/>
            <person name="Wang L."/>
            <person name="Wang M."/>
            <person name="Yang K.Y."/>
            <person name="Cui Y."/>
            <person name="Leung E.L."/>
            <person name="Nong W."/>
            <person name="Shin S.K."/>
            <person name="Au S.W."/>
            <person name="Jeong K.Y."/>
            <person name="Chew F.T."/>
            <person name="Hui J.H."/>
            <person name="Leung T.F."/>
            <person name="Tungtrongchitr A."/>
            <person name="Zhong N."/>
            <person name="Liu Z."/>
            <person name="Tsui S.K."/>
        </authorList>
    </citation>
    <scope>NUCLEOTIDE SEQUENCE [LARGE SCALE GENOMIC DNA]</scope>
    <source>
        <strain evidence="1">Derp</strain>
    </source>
</reference>
<comment type="caution">
    <text evidence="1">The sequence shown here is derived from an EMBL/GenBank/DDBJ whole genome shotgun (WGS) entry which is preliminary data.</text>
</comment>
<organism evidence="1 2">
    <name type="scientific">Dermatophagoides pteronyssinus</name>
    <name type="common">European house dust mite</name>
    <dbReference type="NCBI Taxonomy" id="6956"/>
    <lineage>
        <taxon>Eukaryota</taxon>
        <taxon>Metazoa</taxon>
        <taxon>Ecdysozoa</taxon>
        <taxon>Arthropoda</taxon>
        <taxon>Chelicerata</taxon>
        <taxon>Arachnida</taxon>
        <taxon>Acari</taxon>
        <taxon>Acariformes</taxon>
        <taxon>Sarcoptiformes</taxon>
        <taxon>Astigmata</taxon>
        <taxon>Psoroptidia</taxon>
        <taxon>Analgoidea</taxon>
        <taxon>Pyroglyphidae</taxon>
        <taxon>Dermatophagoidinae</taxon>
        <taxon>Dermatophagoides</taxon>
    </lineage>
</organism>
<proteinExistence type="predicted"/>
<protein>
    <submittedName>
        <fullName evidence="1">Uncharacterized protein</fullName>
    </submittedName>
</protein>
<name>A0ABQ8JRK2_DERPT</name>
<accession>A0ABQ8JRK2</accession>
<sequence>MVQHNLFHPPPQESLIVNDDNNNNVTNYQILFQEPIIFSSFISHTNLAFDNGDDDDEEQNCPNQASSIYALSGYGSSSSSGMQHTQIKLAIIEKNE</sequence>
<evidence type="ECO:0000313" key="2">
    <source>
        <dbReference type="Proteomes" id="UP000887458"/>
    </source>
</evidence>
<evidence type="ECO:0000313" key="1">
    <source>
        <dbReference type="EMBL" id="KAH9425233.1"/>
    </source>
</evidence>
<dbReference type="Proteomes" id="UP000887458">
    <property type="component" value="Unassembled WGS sequence"/>
</dbReference>
<reference evidence="1 2" key="1">
    <citation type="journal article" date="2018" name="J. Allergy Clin. Immunol.">
        <title>High-quality assembly of Dermatophagoides pteronyssinus genome and transcriptome reveals a wide range of novel allergens.</title>
        <authorList>
            <person name="Liu X.Y."/>
            <person name="Yang K.Y."/>
            <person name="Wang M.Q."/>
            <person name="Kwok J.S."/>
            <person name="Zeng X."/>
            <person name="Yang Z."/>
            <person name="Xiao X.J."/>
            <person name="Lau C.P."/>
            <person name="Li Y."/>
            <person name="Huang Z.M."/>
            <person name="Ba J.G."/>
            <person name="Yim A.K."/>
            <person name="Ouyang C.Y."/>
            <person name="Ngai S.M."/>
            <person name="Chan T.F."/>
            <person name="Leung E.L."/>
            <person name="Liu L."/>
            <person name="Liu Z.G."/>
            <person name="Tsui S.K."/>
        </authorList>
    </citation>
    <scope>NUCLEOTIDE SEQUENCE [LARGE SCALE GENOMIC DNA]</scope>
    <source>
        <strain evidence="1">Derp</strain>
    </source>
</reference>
<dbReference type="EMBL" id="NJHN03000020">
    <property type="protein sequence ID" value="KAH9425233.1"/>
    <property type="molecule type" value="Genomic_DNA"/>
</dbReference>
<gene>
    <name evidence="1" type="ORF">DERP_014670</name>
</gene>